<keyword evidence="2" id="KW-1185">Reference proteome</keyword>
<protein>
    <submittedName>
        <fullName evidence="1">Uncharacterized protein</fullName>
    </submittedName>
</protein>
<name>A0A4Y2KM47_ARAVE</name>
<evidence type="ECO:0000313" key="1">
    <source>
        <dbReference type="EMBL" id="GBN03000.1"/>
    </source>
</evidence>
<proteinExistence type="predicted"/>
<dbReference type="OrthoDB" id="6617942at2759"/>
<evidence type="ECO:0000313" key="2">
    <source>
        <dbReference type="Proteomes" id="UP000499080"/>
    </source>
</evidence>
<dbReference type="EMBL" id="BGPR01004755">
    <property type="protein sequence ID" value="GBN03000.1"/>
    <property type="molecule type" value="Genomic_DNA"/>
</dbReference>
<gene>
    <name evidence="1" type="ORF">AVEN_223703_1</name>
</gene>
<dbReference type="AlphaFoldDB" id="A0A4Y2KM47"/>
<organism evidence="1 2">
    <name type="scientific">Araneus ventricosus</name>
    <name type="common">Orbweaver spider</name>
    <name type="synonym">Epeira ventricosa</name>
    <dbReference type="NCBI Taxonomy" id="182803"/>
    <lineage>
        <taxon>Eukaryota</taxon>
        <taxon>Metazoa</taxon>
        <taxon>Ecdysozoa</taxon>
        <taxon>Arthropoda</taxon>
        <taxon>Chelicerata</taxon>
        <taxon>Arachnida</taxon>
        <taxon>Araneae</taxon>
        <taxon>Araneomorphae</taxon>
        <taxon>Entelegynae</taxon>
        <taxon>Araneoidea</taxon>
        <taxon>Araneidae</taxon>
        <taxon>Araneus</taxon>
    </lineage>
</organism>
<reference evidence="1 2" key="1">
    <citation type="journal article" date="2019" name="Sci. Rep.">
        <title>Orb-weaving spider Araneus ventricosus genome elucidates the spidroin gene catalogue.</title>
        <authorList>
            <person name="Kono N."/>
            <person name="Nakamura H."/>
            <person name="Ohtoshi R."/>
            <person name="Moran D.A.P."/>
            <person name="Shinohara A."/>
            <person name="Yoshida Y."/>
            <person name="Fujiwara M."/>
            <person name="Mori M."/>
            <person name="Tomita M."/>
            <person name="Arakawa K."/>
        </authorList>
    </citation>
    <scope>NUCLEOTIDE SEQUENCE [LARGE SCALE GENOMIC DNA]</scope>
</reference>
<accession>A0A4Y2KM47</accession>
<dbReference type="Proteomes" id="UP000499080">
    <property type="component" value="Unassembled WGS sequence"/>
</dbReference>
<sequence length="282" mass="32322">MTSKISTRNKFKCPIFGSPEDISQINLPTYKDMLRSCFFERINLAPKTGNKESSFSRIVENVATKIEFVWAKASTAIATHSRVLQIIHIYYGKYTNFKKSYKRDNTSKAFQTKINAFREEACTKLFDIAVCKCNTFEDCNCERTKKLHRNEHNFLKDQQTTRLLYIGSLDINETKPLQNIADNSDRKAHNLYLNHTQTTPNAYDPKYKYLTPLLSRSSQMRPGLLSTAVIGDKFGASDWAVAAIASSVLHYVGLITSNHSNLVVDKNKLRREKTNVRKDLKF</sequence>
<comment type="caution">
    <text evidence="1">The sequence shown here is derived from an EMBL/GenBank/DDBJ whole genome shotgun (WGS) entry which is preliminary data.</text>
</comment>